<organism evidence="1 2">
    <name type="scientific">Mongoliibacter ruber</name>
    <dbReference type="NCBI Taxonomy" id="1750599"/>
    <lineage>
        <taxon>Bacteria</taxon>
        <taxon>Pseudomonadati</taxon>
        <taxon>Bacteroidota</taxon>
        <taxon>Cytophagia</taxon>
        <taxon>Cytophagales</taxon>
        <taxon>Cyclobacteriaceae</taxon>
        <taxon>Mongoliibacter</taxon>
    </lineage>
</organism>
<dbReference type="Gene3D" id="3.75.10.10">
    <property type="entry name" value="L-arginine/glycine Amidinotransferase, Chain A"/>
    <property type="match status" value="1"/>
</dbReference>
<reference evidence="1 2" key="1">
    <citation type="submission" date="2018-03" db="EMBL/GenBank/DDBJ databases">
        <title>Genomic Encyclopedia of Archaeal and Bacterial Type Strains, Phase II (KMG-II): from individual species to whole genera.</title>
        <authorList>
            <person name="Goeker M."/>
        </authorList>
    </citation>
    <scope>NUCLEOTIDE SEQUENCE [LARGE SCALE GENOMIC DNA]</scope>
    <source>
        <strain evidence="1 2">DSM 27929</strain>
    </source>
</reference>
<dbReference type="AlphaFoldDB" id="A0A2T0WFK4"/>
<proteinExistence type="predicted"/>
<gene>
    <name evidence="1" type="ORF">CLW00_11271</name>
</gene>
<evidence type="ECO:0008006" key="3">
    <source>
        <dbReference type="Google" id="ProtNLM"/>
    </source>
</evidence>
<dbReference type="PANTHER" id="PTHR43224:SF1">
    <property type="entry name" value="AMIDINOTRANSFERASE"/>
    <property type="match status" value="1"/>
</dbReference>
<dbReference type="NCBIfam" id="NF046062">
    <property type="entry name" value="citrull_CtlX"/>
    <property type="match status" value="1"/>
</dbReference>
<keyword evidence="2" id="KW-1185">Reference proteome</keyword>
<name>A0A2T0WFK4_9BACT</name>
<dbReference type="EMBL" id="PVTR01000012">
    <property type="protein sequence ID" value="PRY85490.1"/>
    <property type="molecule type" value="Genomic_DNA"/>
</dbReference>
<comment type="caution">
    <text evidence="1">The sequence shown here is derived from an EMBL/GenBank/DDBJ whole genome shotgun (WGS) entry which is preliminary data.</text>
</comment>
<dbReference type="RefSeq" id="WP_106135024.1">
    <property type="nucleotide sequence ID" value="NZ_PVTR01000012.1"/>
</dbReference>
<dbReference type="PANTHER" id="PTHR43224">
    <property type="entry name" value="AMIDINOTRANSFERASE"/>
    <property type="match status" value="1"/>
</dbReference>
<dbReference type="PIRSF" id="PIRSF028188">
    <property type="entry name" value="Amdntrnsf_FN0238"/>
    <property type="match status" value="1"/>
</dbReference>
<sequence length="311" mass="35245">MPLQTTSNILMVRPANFGFNPETAESNFYQKRDARTPQEINKAAQKEFDDFVSLLDEKGVNVIVVEDTEDPKKTDAIFPNNWFSTHENGNVVLYPMFSANRRFERRMDIVEMLMKKGFKVDEIVDLTFFEKDNQFLEGTGSLVLDRVHKIAYACKSVRTHEVPLAYFCRLMDYEEVVFDAAQSIDGIVSSIYHTNVMMHVGSELAIVCLDSIPVATEKLRLQKFLGKTGKKMIPITEKQKFNFAGNMLEVQGKEGNKITVMSETARQSLGDVQLNAIKRYTDVIVPKIPTIEKLGGGSVRCMMAEIFLPSM</sequence>
<dbReference type="Pfam" id="PF19420">
    <property type="entry name" value="DDAH_eukar"/>
    <property type="match status" value="1"/>
</dbReference>
<dbReference type="OrthoDB" id="9788268at2"/>
<evidence type="ECO:0000313" key="2">
    <source>
        <dbReference type="Proteomes" id="UP000238157"/>
    </source>
</evidence>
<protein>
    <recommendedName>
        <fullName evidence="3">Amidinotransferase</fullName>
    </recommendedName>
</protein>
<dbReference type="InterPro" id="IPR014541">
    <property type="entry name" value="Amdntrnsf_FN0238"/>
</dbReference>
<dbReference type="SUPFAM" id="SSF55909">
    <property type="entry name" value="Pentein"/>
    <property type="match status" value="1"/>
</dbReference>
<accession>A0A2T0WFK4</accession>
<dbReference type="Proteomes" id="UP000238157">
    <property type="component" value="Unassembled WGS sequence"/>
</dbReference>
<evidence type="ECO:0000313" key="1">
    <source>
        <dbReference type="EMBL" id="PRY85490.1"/>
    </source>
</evidence>